<keyword evidence="3" id="KW-1185">Reference proteome</keyword>
<feature type="domain" description="AB hydrolase-1" evidence="1">
    <location>
        <begin position="28"/>
        <end position="260"/>
    </location>
</feature>
<organism evidence="2 3">
    <name type="scientific">Tanticharoenia sakaeratensis NBRC 103193</name>
    <dbReference type="NCBI Taxonomy" id="1231623"/>
    <lineage>
        <taxon>Bacteria</taxon>
        <taxon>Pseudomonadati</taxon>
        <taxon>Pseudomonadota</taxon>
        <taxon>Alphaproteobacteria</taxon>
        <taxon>Acetobacterales</taxon>
        <taxon>Acetobacteraceae</taxon>
        <taxon>Tanticharoenia</taxon>
    </lineage>
</organism>
<dbReference type="InterPro" id="IPR000073">
    <property type="entry name" value="AB_hydrolase_1"/>
</dbReference>
<dbReference type="AlphaFoldDB" id="A0A0D6MM29"/>
<dbReference type="SUPFAM" id="SSF53474">
    <property type="entry name" value="alpha/beta-Hydrolases"/>
    <property type="match status" value="1"/>
</dbReference>
<dbReference type="GO" id="GO:0016787">
    <property type="term" value="F:hydrolase activity"/>
    <property type="evidence" value="ECO:0007669"/>
    <property type="project" value="UniProtKB-KW"/>
</dbReference>
<dbReference type="OrthoDB" id="9799612at2"/>
<dbReference type="Pfam" id="PF12697">
    <property type="entry name" value="Abhydrolase_6"/>
    <property type="match status" value="1"/>
</dbReference>
<sequence length="274" mass="28767">MSTFETLSLEINGLQAISHVRPGSGTPLVLVHGIGPGTDGFANFGPILDRLAPGHPLFVLDLIGFGASWNNAVPARFDADLWTRQIEAVLDRIRQPAILLGNSVGGALSMRVACRARTLHGVVALGAPLAGDAPTAELAAFWRAPADKAAMAACMAPMAATISTPDPAIVAQRWAAFDRPGYPAWFAEALADPSRALRSVRLSPADAASLSHPAHVLHGREDRACPAKPIARLAVDHMPNATLCVFAGCGHHVIMTHANETLMAVDRLLKGISA</sequence>
<gene>
    <name evidence="2" type="ORF">Tasa_021_061</name>
</gene>
<dbReference type="EMBL" id="BALE01000021">
    <property type="protein sequence ID" value="GAN54480.1"/>
    <property type="molecule type" value="Genomic_DNA"/>
</dbReference>
<proteinExistence type="predicted"/>
<accession>A0A0D6MM29</accession>
<protein>
    <submittedName>
        <fullName evidence="2">2-hydroxy-6-oxo-2-4-heptadienoate hydrolase</fullName>
    </submittedName>
</protein>
<dbReference type="PANTHER" id="PTHR46438:SF11">
    <property type="entry name" value="LIPASE-RELATED"/>
    <property type="match status" value="1"/>
</dbReference>
<dbReference type="RefSeq" id="WP_048849017.1">
    <property type="nucleotide sequence ID" value="NZ_BALE01000021.1"/>
</dbReference>
<evidence type="ECO:0000259" key="1">
    <source>
        <dbReference type="Pfam" id="PF12697"/>
    </source>
</evidence>
<dbReference type="Proteomes" id="UP000032679">
    <property type="component" value="Unassembled WGS sequence"/>
</dbReference>
<name>A0A0D6MM29_9PROT</name>
<dbReference type="STRING" id="1231623.Tasa_021_061"/>
<dbReference type="Gene3D" id="3.40.50.1820">
    <property type="entry name" value="alpha/beta hydrolase"/>
    <property type="match status" value="1"/>
</dbReference>
<dbReference type="PANTHER" id="PTHR46438">
    <property type="entry name" value="ALPHA/BETA-HYDROLASES SUPERFAMILY PROTEIN"/>
    <property type="match status" value="1"/>
</dbReference>
<keyword evidence="2" id="KW-0378">Hydrolase</keyword>
<comment type="caution">
    <text evidence="2">The sequence shown here is derived from an EMBL/GenBank/DDBJ whole genome shotgun (WGS) entry which is preliminary data.</text>
</comment>
<dbReference type="PRINTS" id="PR00111">
    <property type="entry name" value="ABHYDROLASE"/>
</dbReference>
<reference evidence="2 3" key="1">
    <citation type="submission" date="2012-10" db="EMBL/GenBank/DDBJ databases">
        <title>Genome sequencing of Tanticharoenia sakaeratensis NBRC 103193.</title>
        <authorList>
            <person name="Azuma Y."/>
            <person name="Hadano H."/>
            <person name="Hirakawa H."/>
            <person name="Matsushita K."/>
        </authorList>
    </citation>
    <scope>NUCLEOTIDE SEQUENCE [LARGE SCALE GENOMIC DNA]</scope>
    <source>
        <strain evidence="2 3">NBRC 103193</strain>
    </source>
</reference>
<dbReference type="InterPro" id="IPR029058">
    <property type="entry name" value="AB_hydrolase_fold"/>
</dbReference>
<evidence type="ECO:0000313" key="2">
    <source>
        <dbReference type="EMBL" id="GAN54480.1"/>
    </source>
</evidence>
<evidence type="ECO:0000313" key="3">
    <source>
        <dbReference type="Proteomes" id="UP000032679"/>
    </source>
</evidence>